<dbReference type="OrthoDB" id="10072614at2759"/>
<proteinExistence type="predicted"/>
<dbReference type="VEuPathDB" id="MicrosporidiaDB:NAPIS_ORF00252"/>
<accession>T0L3V7</accession>
<dbReference type="EMBL" id="KE646965">
    <property type="protein sequence ID" value="EQB62172.1"/>
    <property type="molecule type" value="Genomic_DNA"/>
</dbReference>
<evidence type="ECO:0000256" key="1">
    <source>
        <dbReference type="SAM" id="Coils"/>
    </source>
</evidence>
<reference evidence="2 3" key="1">
    <citation type="journal article" date="2013" name="BMC Genomics">
        <title>Genome sequencing and comparative genomics of honey bee microsporidia, Nosema apis reveal novel insights into host-parasite interactions.</title>
        <authorList>
            <person name="Chen Yp."/>
            <person name="Pettis J.S."/>
            <person name="Zhao Y."/>
            <person name="Liu X."/>
            <person name="Tallon L.J."/>
            <person name="Sadzewicz L.D."/>
            <person name="Li R."/>
            <person name="Zheng H."/>
            <person name="Huang S."/>
            <person name="Zhang X."/>
            <person name="Hamilton M.C."/>
            <person name="Pernal S.F."/>
            <person name="Melathopoulos A.P."/>
            <person name="Yan X."/>
            <person name="Evans J.D."/>
        </authorList>
    </citation>
    <scope>NUCLEOTIDE SEQUENCE [LARGE SCALE GENOMIC DNA]</scope>
    <source>
        <strain evidence="2 3">BRL 01</strain>
    </source>
</reference>
<evidence type="ECO:0000313" key="2">
    <source>
        <dbReference type="EMBL" id="EQB62172.1"/>
    </source>
</evidence>
<gene>
    <name evidence="2" type="ORF">NAPIS_ORF00252</name>
</gene>
<dbReference type="AlphaFoldDB" id="T0L3V7"/>
<dbReference type="Proteomes" id="UP000053780">
    <property type="component" value="Unassembled WGS sequence"/>
</dbReference>
<name>T0L3V7_9MICR</name>
<feature type="coiled-coil region" evidence="1">
    <location>
        <begin position="49"/>
        <end position="174"/>
    </location>
</feature>
<keyword evidence="1" id="KW-0175">Coiled coil</keyword>
<dbReference type="HOGENOM" id="CLU_1511025_0_0_1"/>
<organism evidence="2 3">
    <name type="scientific">Vairimorpha apis BRL 01</name>
    <dbReference type="NCBI Taxonomy" id="1037528"/>
    <lineage>
        <taxon>Eukaryota</taxon>
        <taxon>Fungi</taxon>
        <taxon>Fungi incertae sedis</taxon>
        <taxon>Microsporidia</taxon>
        <taxon>Nosematidae</taxon>
        <taxon>Vairimorpha</taxon>
    </lineage>
</organism>
<protein>
    <submittedName>
        <fullName evidence="2">Dna repair protein</fullName>
    </submittedName>
</protein>
<evidence type="ECO:0000313" key="3">
    <source>
        <dbReference type="Proteomes" id="UP000053780"/>
    </source>
</evidence>
<keyword evidence="3" id="KW-1185">Reference proteome</keyword>
<sequence>MEDLDYLLDFYNIKLNNFLNFMTQEQSKKFLSTSDPKHLYNLFLKGTELADIKAINQKYEKNLNIMKEKIDNIEIAYNENNNKLNQELNRYEILSNIEKLQEQITNNEIEIKWANIYVYKQKIEELQKQILELDDELFKHQNESKNILEESEKLKQEKKHIVEHNLALKNLNNENLKK</sequence>